<dbReference type="PANTHER" id="PTHR33909:SF1">
    <property type="entry name" value="SEC TRANSLOCON ACCESSORY COMPLEX SUBUNIT YAJC"/>
    <property type="match status" value="1"/>
</dbReference>
<evidence type="ECO:0000256" key="1">
    <source>
        <dbReference type="ARBA" id="ARBA00004162"/>
    </source>
</evidence>
<accession>A0ABZ0S535</accession>
<evidence type="ECO:0000256" key="5">
    <source>
        <dbReference type="ARBA" id="ARBA00022475"/>
    </source>
</evidence>
<keyword evidence="9" id="KW-0811">Translocation</keyword>
<evidence type="ECO:0000256" key="9">
    <source>
        <dbReference type="ARBA" id="ARBA00023010"/>
    </source>
</evidence>
<dbReference type="Proteomes" id="UP001432180">
    <property type="component" value="Chromosome"/>
</dbReference>
<comment type="subcellular location">
    <subcellularLocation>
        <location evidence="1">Cell membrane</location>
        <topology evidence="1">Single-pass membrane protein</topology>
    </subcellularLocation>
</comment>
<gene>
    <name evidence="12" type="ORF">Thiowin_00551</name>
</gene>
<keyword evidence="6 11" id="KW-0812">Transmembrane</keyword>
<dbReference type="NCBIfam" id="TIGR00739">
    <property type="entry name" value="yajC"/>
    <property type="match status" value="1"/>
</dbReference>
<evidence type="ECO:0000313" key="13">
    <source>
        <dbReference type="Proteomes" id="UP001432180"/>
    </source>
</evidence>
<sequence>MSFFISDAMAQVEGGAGPADPFLGLLFPIGLIIILYFLMIRPQIKRQKEHKALVDGLSKGDEVVTMGGVAGRIVDIGDNFAQLEVADGVTIKIRRPSVEAVLPKGSLKEL</sequence>
<evidence type="ECO:0000313" key="12">
    <source>
        <dbReference type="EMBL" id="WPL15645.1"/>
    </source>
</evidence>
<reference evidence="12 13" key="1">
    <citation type="journal article" date="2023" name="Microorganisms">
        <title>Thiorhodovibrio frisius and Trv. litoralis spp. nov., Two Novel Members from a Clade of Fastidious Purple Sulfur Bacteria That Exhibit Unique Red-Shifted Light-Harvesting Capabilities.</title>
        <authorList>
            <person name="Methner A."/>
            <person name="Kuzyk S.B."/>
            <person name="Petersen J."/>
            <person name="Bauer S."/>
            <person name="Brinkmann H."/>
            <person name="Sichau K."/>
            <person name="Wanner G."/>
            <person name="Wolf J."/>
            <person name="Neumann-Schaal M."/>
            <person name="Henke P."/>
            <person name="Tank M."/>
            <person name="Sproer C."/>
            <person name="Bunk B."/>
            <person name="Overmann J."/>
        </authorList>
    </citation>
    <scope>NUCLEOTIDE SEQUENCE [LARGE SCALE GENOMIC DNA]</scope>
    <source>
        <strain evidence="12 13">DSM 6702</strain>
    </source>
</reference>
<evidence type="ECO:0000256" key="11">
    <source>
        <dbReference type="SAM" id="Phobius"/>
    </source>
</evidence>
<keyword evidence="4" id="KW-0813">Transport</keyword>
<protein>
    <recommendedName>
        <fullName evidence="3">Sec translocon accessory complex subunit YajC</fullName>
    </recommendedName>
</protein>
<evidence type="ECO:0000256" key="3">
    <source>
        <dbReference type="ARBA" id="ARBA00014962"/>
    </source>
</evidence>
<evidence type="ECO:0000256" key="6">
    <source>
        <dbReference type="ARBA" id="ARBA00022692"/>
    </source>
</evidence>
<feature type="transmembrane region" description="Helical" evidence="11">
    <location>
        <begin position="22"/>
        <end position="40"/>
    </location>
</feature>
<keyword evidence="7" id="KW-0653">Protein transport</keyword>
<evidence type="ECO:0000256" key="7">
    <source>
        <dbReference type="ARBA" id="ARBA00022927"/>
    </source>
</evidence>
<dbReference type="Pfam" id="PF02699">
    <property type="entry name" value="YajC"/>
    <property type="match status" value="1"/>
</dbReference>
<dbReference type="SMART" id="SM01323">
    <property type="entry name" value="YajC"/>
    <property type="match status" value="1"/>
</dbReference>
<name>A0ABZ0S535_9GAMM</name>
<proteinExistence type="inferred from homology"/>
<keyword evidence="10 11" id="KW-0472">Membrane</keyword>
<keyword evidence="13" id="KW-1185">Reference proteome</keyword>
<dbReference type="PANTHER" id="PTHR33909">
    <property type="entry name" value="SEC TRANSLOCON ACCESSORY COMPLEX SUBUNIT YAJC"/>
    <property type="match status" value="1"/>
</dbReference>
<evidence type="ECO:0000256" key="10">
    <source>
        <dbReference type="ARBA" id="ARBA00023136"/>
    </source>
</evidence>
<evidence type="ECO:0000256" key="8">
    <source>
        <dbReference type="ARBA" id="ARBA00022989"/>
    </source>
</evidence>
<dbReference type="InterPro" id="IPR003849">
    <property type="entry name" value="Preprotein_translocase_YajC"/>
</dbReference>
<dbReference type="EMBL" id="CP121472">
    <property type="protein sequence ID" value="WPL15645.1"/>
    <property type="molecule type" value="Genomic_DNA"/>
</dbReference>
<dbReference type="PRINTS" id="PR01853">
    <property type="entry name" value="YAJCTRNLCASE"/>
</dbReference>
<keyword evidence="5" id="KW-1003">Cell membrane</keyword>
<evidence type="ECO:0000256" key="4">
    <source>
        <dbReference type="ARBA" id="ARBA00022448"/>
    </source>
</evidence>
<organism evidence="12 13">
    <name type="scientific">Thiorhodovibrio winogradskyi</name>
    <dbReference type="NCBI Taxonomy" id="77007"/>
    <lineage>
        <taxon>Bacteria</taxon>
        <taxon>Pseudomonadati</taxon>
        <taxon>Pseudomonadota</taxon>
        <taxon>Gammaproteobacteria</taxon>
        <taxon>Chromatiales</taxon>
        <taxon>Chromatiaceae</taxon>
        <taxon>Thiorhodovibrio</taxon>
    </lineage>
</organism>
<evidence type="ECO:0000256" key="2">
    <source>
        <dbReference type="ARBA" id="ARBA00006742"/>
    </source>
</evidence>
<keyword evidence="8 11" id="KW-1133">Transmembrane helix</keyword>
<dbReference type="RefSeq" id="WP_328986203.1">
    <property type="nucleotide sequence ID" value="NZ_CP121472.1"/>
</dbReference>
<comment type="similarity">
    <text evidence="2">Belongs to the YajC family.</text>
</comment>